<comment type="cofactor">
    <cofactor evidence="1">
        <name>[4Fe-4S] cluster</name>
        <dbReference type="ChEBI" id="CHEBI:49883"/>
    </cofactor>
</comment>
<dbReference type="Pfam" id="PF04055">
    <property type="entry name" value="Radical_SAM"/>
    <property type="match status" value="1"/>
</dbReference>
<keyword evidence="3" id="KW-0479">Metal-binding</keyword>
<name>A0A4P2QC30_SORCE</name>
<dbReference type="InterPro" id="IPR007197">
    <property type="entry name" value="rSAM"/>
</dbReference>
<evidence type="ECO:0000259" key="6">
    <source>
        <dbReference type="PROSITE" id="PS51918"/>
    </source>
</evidence>
<evidence type="ECO:0000256" key="3">
    <source>
        <dbReference type="ARBA" id="ARBA00022723"/>
    </source>
</evidence>
<dbReference type="PANTHER" id="PTHR11228">
    <property type="entry name" value="RADICAL SAM DOMAIN PROTEIN"/>
    <property type="match status" value="1"/>
</dbReference>
<dbReference type="SFLD" id="SFLDG01067">
    <property type="entry name" value="SPASM/twitch_domain_containing"/>
    <property type="match status" value="1"/>
</dbReference>
<sequence length="375" mass="42630">MGLLANDFVLREDNCNLSCEYCLTGQSNFKARHSLKLIFEPPQRDTYSPSGNLGMRMHGVVEGISRSSPLPIIKVTGGEIFLVRGIMHFLRKLSKEYATVVIQTNGVLVNDEVAAEIESWGNACLQISLDAVSYEGNSYRSTSERQHRMVIDRIFSSLERRIPTEIYLVLTDRSVPWLAHTLESLLPYHDHLQVCPFPVRGPEKSKFYFRPEQIPLMREILDRYDRYAPVLPPRAYWRRLVRFLEEGGRTFRCHLPRFAFTSFDDGTVTPCPNIWFNTIGNVLTEDAGAVMEQIGKTAFYQLLLADKPRVDACKGCFTPWDTLSMYMDGEITIDELCSSPMYSAPESRAAIERIARDYREGRSECSASSSHPTSG</sequence>
<dbReference type="AlphaFoldDB" id="A0A4P2QC30"/>
<feature type="domain" description="Radical SAM core" evidence="6">
    <location>
        <begin position="1"/>
        <end position="239"/>
    </location>
</feature>
<dbReference type="InterPro" id="IPR050377">
    <property type="entry name" value="Radical_SAM_PqqE_MftC-like"/>
</dbReference>
<dbReference type="Proteomes" id="UP000295781">
    <property type="component" value="Chromosome"/>
</dbReference>
<dbReference type="InterPro" id="IPR058240">
    <property type="entry name" value="rSAM_sf"/>
</dbReference>
<organism evidence="7 8">
    <name type="scientific">Sorangium cellulosum</name>
    <name type="common">Polyangium cellulosum</name>
    <dbReference type="NCBI Taxonomy" id="56"/>
    <lineage>
        <taxon>Bacteria</taxon>
        <taxon>Pseudomonadati</taxon>
        <taxon>Myxococcota</taxon>
        <taxon>Polyangia</taxon>
        <taxon>Polyangiales</taxon>
        <taxon>Polyangiaceae</taxon>
        <taxon>Sorangium</taxon>
    </lineage>
</organism>
<dbReference type="SFLD" id="SFLDS00029">
    <property type="entry name" value="Radical_SAM"/>
    <property type="match status" value="1"/>
</dbReference>
<dbReference type="CDD" id="cd21109">
    <property type="entry name" value="SPASM"/>
    <property type="match status" value="1"/>
</dbReference>
<accession>A0A4P2QC30</accession>
<dbReference type="GO" id="GO:0046872">
    <property type="term" value="F:metal ion binding"/>
    <property type="evidence" value="ECO:0007669"/>
    <property type="project" value="UniProtKB-KW"/>
</dbReference>
<evidence type="ECO:0000313" key="7">
    <source>
        <dbReference type="EMBL" id="AUX26878.1"/>
    </source>
</evidence>
<dbReference type="CDD" id="cd01335">
    <property type="entry name" value="Radical_SAM"/>
    <property type="match status" value="1"/>
</dbReference>
<dbReference type="Gene3D" id="3.20.20.70">
    <property type="entry name" value="Aldolase class I"/>
    <property type="match status" value="1"/>
</dbReference>
<proteinExistence type="predicted"/>
<dbReference type="SUPFAM" id="SSF102114">
    <property type="entry name" value="Radical SAM enzymes"/>
    <property type="match status" value="1"/>
</dbReference>
<keyword evidence="5" id="KW-0411">Iron-sulfur</keyword>
<dbReference type="PROSITE" id="PS51918">
    <property type="entry name" value="RADICAL_SAM"/>
    <property type="match status" value="1"/>
</dbReference>
<reference evidence="7 8" key="1">
    <citation type="submission" date="2015-09" db="EMBL/GenBank/DDBJ databases">
        <title>Sorangium comparison.</title>
        <authorList>
            <person name="Zaburannyi N."/>
            <person name="Bunk B."/>
            <person name="Overmann J."/>
            <person name="Mueller R."/>
        </authorList>
    </citation>
    <scope>NUCLEOTIDE SEQUENCE [LARGE SCALE GENOMIC DNA]</scope>
    <source>
        <strain evidence="7 8">So ceGT47</strain>
    </source>
</reference>
<keyword evidence="4" id="KW-0408">Iron</keyword>
<protein>
    <recommendedName>
        <fullName evidence="6">Radical SAM core domain-containing protein</fullName>
    </recommendedName>
</protein>
<evidence type="ECO:0000313" key="8">
    <source>
        <dbReference type="Proteomes" id="UP000295781"/>
    </source>
</evidence>
<dbReference type="PANTHER" id="PTHR11228:SF7">
    <property type="entry name" value="PQQA PEPTIDE CYCLASE"/>
    <property type="match status" value="1"/>
</dbReference>
<evidence type="ECO:0000256" key="1">
    <source>
        <dbReference type="ARBA" id="ARBA00001966"/>
    </source>
</evidence>
<dbReference type="GO" id="GO:0051536">
    <property type="term" value="F:iron-sulfur cluster binding"/>
    <property type="evidence" value="ECO:0007669"/>
    <property type="project" value="UniProtKB-KW"/>
</dbReference>
<dbReference type="EMBL" id="CP012670">
    <property type="protein sequence ID" value="AUX26878.1"/>
    <property type="molecule type" value="Genomic_DNA"/>
</dbReference>
<keyword evidence="2" id="KW-0949">S-adenosyl-L-methionine</keyword>
<evidence type="ECO:0000256" key="2">
    <source>
        <dbReference type="ARBA" id="ARBA00022691"/>
    </source>
</evidence>
<evidence type="ECO:0000256" key="4">
    <source>
        <dbReference type="ARBA" id="ARBA00023004"/>
    </source>
</evidence>
<evidence type="ECO:0000256" key="5">
    <source>
        <dbReference type="ARBA" id="ARBA00023014"/>
    </source>
</evidence>
<dbReference type="InterPro" id="IPR013785">
    <property type="entry name" value="Aldolase_TIM"/>
</dbReference>
<dbReference type="GO" id="GO:0003824">
    <property type="term" value="F:catalytic activity"/>
    <property type="evidence" value="ECO:0007669"/>
    <property type="project" value="InterPro"/>
</dbReference>
<gene>
    <name evidence="7" type="ORF">SOCEGT47_074480</name>
</gene>